<gene>
    <name evidence="1" type="ORF">OG835_25795</name>
</gene>
<reference evidence="1" key="1">
    <citation type="submission" date="2022-10" db="EMBL/GenBank/DDBJ databases">
        <title>The complete genomes of actinobacterial strains from the NBC collection.</title>
        <authorList>
            <person name="Joergensen T.S."/>
            <person name="Alvarez Arevalo M."/>
            <person name="Sterndorff E.B."/>
            <person name="Faurdal D."/>
            <person name="Vuksanovic O."/>
            <person name="Mourched A.-S."/>
            <person name="Charusanti P."/>
            <person name="Shaw S."/>
            <person name="Blin K."/>
            <person name="Weber T."/>
        </authorList>
    </citation>
    <scope>NUCLEOTIDE SEQUENCE</scope>
    <source>
        <strain evidence="1">NBC 01771</strain>
    </source>
</reference>
<keyword evidence="2" id="KW-1185">Reference proteome</keyword>
<accession>A0ACD4ZPE9</accession>
<dbReference type="EMBL" id="CP109109">
    <property type="protein sequence ID" value="WSC00070.1"/>
    <property type="molecule type" value="Genomic_DNA"/>
</dbReference>
<evidence type="ECO:0000313" key="1">
    <source>
        <dbReference type="EMBL" id="WSC00070.1"/>
    </source>
</evidence>
<dbReference type="Proteomes" id="UP001348369">
    <property type="component" value="Chromosome"/>
</dbReference>
<sequence>MDTLTLVLAALATARITRLINIDRITEAPRNAAIRWLTSVKRKNEERGELLAYMIVCPWCVSMYVGAGMGAAWWAWGGDRWFAAACAALAFSYAAGFLAGREGGE</sequence>
<proteinExistence type="predicted"/>
<organism evidence="1 2">
    <name type="scientific">Streptomyces scopuliridis</name>
    <dbReference type="NCBI Taxonomy" id="452529"/>
    <lineage>
        <taxon>Bacteria</taxon>
        <taxon>Bacillati</taxon>
        <taxon>Actinomycetota</taxon>
        <taxon>Actinomycetes</taxon>
        <taxon>Kitasatosporales</taxon>
        <taxon>Streptomycetaceae</taxon>
        <taxon>Streptomyces</taxon>
    </lineage>
</organism>
<protein>
    <submittedName>
        <fullName evidence="1">DUF1360 domain-containing protein</fullName>
    </submittedName>
</protein>
<name>A0ACD4ZPE9_9ACTN</name>
<evidence type="ECO:0000313" key="2">
    <source>
        <dbReference type="Proteomes" id="UP001348369"/>
    </source>
</evidence>